<evidence type="ECO:0000256" key="3">
    <source>
        <dbReference type="SAM" id="SignalP"/>
    </source>
</evidence>
<comment type="caution">
    <text evidence="4">The sequence shown here is derived from an EMBL/GenBank/DDBJ whole genome shotgun (WGS) entry which is preliminary data.</text>
</comment>
<feature type="chain" id="PRO_5045437678" description="Activin types I and II receptor domain protein" evidence="3">
    <location>
        <begin position="26"/>
        <end position="324"/>
    </location>
</feature>
<feature type="compositionally biased region" description="Basic residues" evidence="1">
    <location>
        <begin position="293"/>
        <end position="306"/>
    </location>
</feature>
<feature type="signal peptide" evidence="3">
    <location>
        <begin position="1"/>
        <end position="25"/>
    </location>
</feature>
<gene>
    <name evidence="4" type="primary">Necator_chrV.g20705</name>
    <name evidence="4" type="ORF">RB195_015912</name>
</gene>
<keyword evidence="5" id="KW-1185">Reference proteome</keyword>
<name>A0ABR1E760_NECAM</name>
<organism evidence="4 5">
    <name type="scientific">Necator americanus</name>
    <name type="common">Human hookworm</name>
    <dbReference type="NCBI Taxonomy" id="51031"/>
    <lineage>
        <taxon>Eukaryota</taxon>
        <taxon>Metazoa</taxon>
        <taxon>Ecdysozoa</taxon>
        <taxon>Nematoda</taxon>
        <taxon>Chromadorea</taxon>
        <taxon>Rhabditida</taxon>
        <taxon>Rhabditina</taxon>
        <taxon>Rhabditomorpha</taxon>
        <taxon>Strongyloidea</taxon>
        <taxon>Ancylostomatidae</taxon>
        <taxon>Bunostominae</taxon>
        <taxon>Necator</taxon>
    </lineage>
</organism>
<keyword evidence="2" id="KW-0812">Transmembrane</keyword>
<evidence type="ECO:0000256" key="1">
    <source>
        <dbReference type="SAM" id="MobiDB-lite"/>
    </source>
</evidence>
<feature type="compositionally biased region" description="Polar residues" evidence="1">
    <location>
        <begin position="208"/>
        <end position="219"/>
    </location>
</feature>
<evidence type="ECO:0000313" key="5">
    <source>
        <dbReference type="Proteomes" id="UP001303046"/>
    </source>
</evidence>
<protein>
    <recommendedName>
        <fullName evidence="6">Activin types I and II receptor domain protein</fullName>
    </recommendedName>
</protein>
<feature type="region of interest" description="Disordered" evidence="1">
    <location>
        <begin position="130"/>
        <end position="252"/>
    </location>
</feature>
<evidence type="ECO:0000256" key="2">
    <source>
        <dbReference type="SAM" id="Phobius"/>
    </source>
</evidence>
<evidence type="ECO:0008006" key="6">
    <source>
        <dbReference type="Google" id="ProtNLM"/>
    </source>
</evidence>
<keyword evidence="2" id="KW-1133">Transmembrane helix</keyword>
<evidence type="ECO:0000313" key="4">
    <source>
        <dbReference type="EMBL" id="KAK6758378.1"/>
    </source>
</evidence>
<feature type="compositionally biased region" description="Polar residues" evidence="1">
    <location>
        <begin position="190"/>
        <end position="199"/>
    </location>
</feature>
<sequence length="324" mass="36095">MRWKACRIELSLVIIVANNHLLVECLKCLSGYEGGETKVTEHDDFSKLWMCAYETMVPCDFTQRPKSPNFRGAELKAKVTSCFGQRGRAICYCSSDLCNQNYTVFLQKWIQSPVRNQTLFRCVKEHIEKRARDQIPPQSSTSKSQPATSSPKTQPSPLSKLSPSPTYSRPPQPSKSSLSNTTLEKKIKNATLSVIPTSATRKKVTTRRPAQTTGTPEKSTTNDKSGDGENTDQAPDLNRENSGYSQRPIDYEPHDRTQSDILMFVIIAVGTAILVCLIVPAVIYVVKNRKVQKKDLMRKRKGKKPTKQGSSPANARKSGSVGKQ</sequence>
<feature type="region of interest" description="Disordered" evidence="1">
    <location>
        <begin position="293"/>
        <end position="324"/>
    </location>
</feature>
<dbReference type="EMBL" id="JAVFWL010000005">
    <property type="protein sequence ID" value="KAK6758378.1"/>
    <property type="molecule type" value="Genomic_DNA"/>
</dbReference>
<keyword evidence="2" id="KW-0472">Membrane</keyword>
<dbReference type="Proteomes" id="UP001303046">
    <property type="component" value="Unassembled WGS sequence"/>
</dbReference>
<accession>A0ABR1E760</accession>
<reference evidence="4 5" key="1">
    <citation type="submission" date="2023-08" db="EMBL/GenBank/DDBJ databases">
        <title>A Necator americanus chromosomal reference genome.</title>
        <authorList>
            <person name="Ilik V."/>
            <person name="Petrzelkova K.J."/>
            <person name="Pardy F."/>
            <person name="Fuh T."/>
            <person name="Niatou-Singa F.S."/>
            <person name="Gouil Q."/>
            <person name="Baker L."/>
            <person name="Ritchie M.E."/>
            <person name="Jex A.R."/>
            <person name="Gazzola D."/>
            <person name="Li H."/>
            <person name="Toshio Fujiwara R."/>
            <person name="Zhan B."/>
            <person name="Aroian R.V."/>
            <person name="Pafco B."/>
            <person name="Schwarz E.M."/>
        </authorList>
    </citation>
    <scope>NUCLEOTIDE SEQUENCE [LARGE SCALE GENOMIC DNA]</scope>
    <source>
        <strain evidence="4 5">Aroian</strain>
        <tissue evidence="4">Whole animal</tissue>
    </source>
</reference>
<proteinExistence type="predicted"/>
<keyword evidence="3" id="KW-0732">Signal</keyword>
<feature type="compositionally biased region" description="Low complexity" evidence="1">
    <location>
        <begin position="136"/>
        <end position="167"/>
    </location>
</feature>
<feature type="transmembrane region" description="Helical" evidence="2">
    <location>
        <begin position="261"/>
        <end position="286"/>
    </location>
</feature>